<dbReference type="Pfam" id="PF09339">
    <property type="entry name" value="HTH_IclR"/>
    <property type="match status" value="1"/>
</dbReference>
<dbReference type="SUPFAM" id="SSF55781">
    <property type="entry name" value="GAF domain-like"/>
    <property type="match status" value="1"/>
</dbReference>
<dbReference type="GO" id="GO:0003677">
    <property type="term" value="F:DNA binding"/>
    <property type="evidence" value="ECO:0007669"/>
    <property type="project" value="UniProtKB-KW"/>
</dbReference>
<comment type="caution">
    <text evidence="6">The sequence shown here is derived from an EMBL/GenBank/DDBJ whole genome shotgun (WGS) entry which is preliminary data.</text>
</comment>
<dbReference type="GO" id="GO:0003700">
    <property type="term" value="F:DNA-binding transcription factor activity"/>
    <property type="evidence" value="ECO:0007669"/>
    <property type="project" value="TreeGrafter"/>
</dbReference>
<dbReference type="EMBL" id="QGGG01000024">
    <property type="protein sequence ID" value="PWJ74132.1"/>
    <property type="molecule type" value="Genomic_DNA"/>
</dbReference>
<evidence type="ECO:0000259" key="5">
    <source>
        <dbReference type="PROSITE" id="PS51078"/>
    </source>
</evidence>
<dbReference type="SUPFAM" id="SSF46785">
    <property type="entry name" value="Winged helix' DNA-binding domain"/>
    <property type="match status" value="1"/>
</dbReference>
<dbReference type="InterPro" id="IPR014757">
    <property type="entry name" value="Tscrpt_reg_IclR_C"/>
</dbReference>
<evidence type="ECO:0000259" key="4">
    <source>
        <dbReference type="PROSITE" id="PS51077"/>
    </source>
</evidence>
<feature type="domain" description="HTH iclR-type" evidence="4">
    <location>
        <begin position="47"/>
        <end position="109"/>
    </location>
</feature>
<evidence type="ECO:0000256" key="3">
    <source>
        <dbReference type="ARBA" id="ARBA00023163"/>
    </source>
</evidence>
<dbReference type="InterPro" id="IPR050707">
    <property type="entry name" value="HTH_MetabolicPath_Reg"/>
</dbReference>
<dbReference type="InterPro" id="IPR005471">
    <property type="entry name" value="Tscrpt_reg_IclR_N"/>
</dbReference>
<dbReference type="GO" id="GO:0045892">
    <property type="term" value="P:negative regulation of DNA-templated transcription"/>
    <property type="evidence" value="ECO:0007669"/>
    <property type="project" value="TreeGrafter"/>
</dbReference>
<accession>A0A316C835</accession>
<dbReference type="FunFam" id="1.10.10.10:FF:000056">
    <property type="entry name" value="IclR family transcriptional regulator"/>
    <property type="match status" value="1"/>
</dbReference>
<dbReference type="Gene3D" id="3.30.450.40">
    <property type="match status" value="1"/>
</dbReference>
<dbReference type="PANTHER" id="PTHR30136:SF24">
    <property type="entry name" value="HTH-TYPE TRANSCRIPTIONAL REPRESSOR ALLR"/>
    <property type="match status" value="1"/>
</dbReference>
<protein>
    <submittedName>
        <fullName evidence="6">IclR family transcriptional regulator</fullName>
    </submittedName>
</protein>
<dbReference type="PANTHER" id="PTHR30136">
    <property type="entry name" value="HELIX-TURN-HELIX TRANSCRIPTIONAL REGULATOR, ICLR FAMILY"/>
    <property type="match status" value="1"/>
</dbReference>
<dbReference type="Pfam" id="PF01614">
    <property type="entry name" value="IclR_C"/>
    <property type="match status" value="1"/>
</dbReference>
<evidence type="ECO:0000313" key="7">
    <source>
        <dbReference type="Proteomes" id="UP000245396"/>
    </source>
</evidence>
<keyword evidence="1" id="KW-0805">Transcription regulation</keyword>
<proteinExistence type="predicted"/>
<gene>
    <name evidence="6" type="ORF">C7441_1247</name>
</gene>
<dbReference type="InterPro" id="IPR036390">
    <property type="entry name" value="WH_DNA-bd_sf"/>
</dbReference>
<name>A0A316C835_PSESE</name>
<evidence type="ECO:0000313" key="6">
    <source>
        <dbReference type="EMBL" id="PWJ74132.1"/>
    </source>
</evidence>
<dbReference type="InterPro" id="IPR036388">
    <property type="entry name" value="WH-like_DNA-bd_sf"/>
</dbReference>
<keyword evidence="7" id="KW-1185">Reference proteome</keyword>
<dbReference type="SMART" id="SM00346">
    <property type="entry name" value="HTH_ICLR"/>
    <property type="match status" value="1"/>
</dbReference>
<dbReference type="PROSITE" id="PS51077">
    <property type="entry name" value="HTH_ICLR"/>
    <property type="match status" value="1"/>
</dbReference>
<keyword evidence="2" id="KW-0238">DNA-binding</keyword>
<sequence>MSARLRPNSCRRFTVHEVVTRRTRRLAAICKNERTMALEPNSPQNTVQTVSKALALLELFTPDVEWLGVREIGRILDINSATVHNLLRTLASSGFIEQHPETRKYRLGLALVQLAGTKLAQLDLVKVCSPPMKALMEKTGETVTLSVLHGSELLYLAKNESTEPMRVASRVGGSAPLHCSANGKALLAFIEEPQLSQFFSQPLKRFTSETVVDSEILRAELQDIRRLGYAVDLGGYLPGVNAVGAPIRDQTHKVVASLGIVGPASRLREEKLTFCTIHVQEAAAEMSRSLGWNRR</sequence>
<dbReference type="Gene3D" id="1.10.10.10">
    <property type="entry name" value="Winged helix-like DNA-binding domain superfamily/Winged helix DNA-binding domain"/>
    <property type="match status" value="1"/>
</dbReference>
<dbReference type="PROSITE" id="PS51078">
    <property type="entry name" value="ICLR_ED"/>
    <property type="match status" value="1"/>
</dbReference>
<evidence type="ECO:0000256" key="2">
    <source>
        <dbReference type="ARBA" id="ARBA00023125"/>
    </source>
</evidence>
<dbReference type="Proteomes" id="UP000245396">
    <property type="component" value="Unassembled WGS sequence"/>
</dbReference>
<evidence type="ECO:0000256" key="1">
    <source>
        <dbReference type="ARBA" id="ARBA00023015"/>
    </source>
</evidence>
<dbReference type="InterPro" id="IPR029016">
    <property type="entry name" value="GAF-like_dom_sf"/>
</dbReference>
<feature type="domain" description="IclR-ED" evidence="5">
    <location>
        <begin position="110"/>
        <end position="292"/>
    </location>
</feature>
<keyword evidence="3" id="KW-0804">Transcription</keyword>
<organism evidence="6 7">
    <name type="scientific">Pseudaminobacter salicylatoxidans</name>
    <dbReference type="NCBI Taxonomy" id="93369"/>
    <lineage>
        <taxon>Bacteria</taxon>
        <taxon>Pseudomonadati</taxon>
        <taxon>Pseudomonadota</taxon>
        <taxon>Alphaproteobacteria</taxon>
        <taxon>Hyphomicrobiales</taxon>
        <taxon>Phyllobacteriaceae</taxon>
        <taxon>Pseudaminobacter</taxon>
    </lineage>
</organism>
<reference evidence="6 7" key="1">
    <citation type="submission" date="2018-05" db="EMBL/GenBank/DDBJ databases">
        <title>Genomic Encyclopedia of Type Strains, Phase IV (KMG-IV): sequencing the most valuable type-strain genomes for metagenomic binning, comparative biology and taxonomic classification.</title>
        <authorList>
            <person name="Goeker M."/>
        </authorList>
    </citation>
    <scope>NUCLEOTIDE SEQUENCE [LARGE SCALE GENOMIC DNA]</scope>
    <source>
        <strain evidence="6 7">DSM 6986</strain>
    </source>
</reference>
<dbReference type="AlphaFoldDB" id="A0A316C835"/>